<organism evidence="2 3">
    <name type="scientific">Candidatus Sungbacteria bacterium RIFCSPHIGHO2_02_FULL_51_29</name>
    <dbReference type="NCBI Taxonomy" id="1802273"/>
    <lineage>
        <taxon>Bacteria</taxon>
        <taxon>Candidatus Sungiibacteriota</taxon>
    </lineage>
</organism>
<name>A0A1G2KXC6_9BACT</name>
<protein>
    <submittedName>
        <fullName evidence="2">Uncharacterized protein</fullName>
    </submittedName>
</protein>
<sequence length="159" mass="18528">MNDKFVKAAPKDSLLEKIEAAHAKEEERRATQAAAILQRREREKELRNDRRVFARKIAYEEAYRELAKRYTKIDIDDILPNLTKDELNELTELLYAKALRNRLWRLPLSVALGIMFTPAIGGAWHLIDIVKGKNSCPISVIFVRYHKEYCERYGAYPGH</sequence>
<feature type="transmembrane region" description="Helical" evidence="1">
    <location>
        <begin position="106"/>
        <end position="127"/>
    </location>
</feature>
<evidence type="ECO:0000313" key="3">
    <source>
        <dbReference type="Proteomes" id="UP000177811"/>
    </source>
</evidence>
<dbReference type="EMBL" id="MHQL01000001">
    <property type="protein sequence ID" value="OHA04103.1"/>
    <property type="molecule type" value="Genomic_DNA"/>
</dbReference>
<keyword evidence="1" id="KW-1133">Transmembrane helix</keyword>
<gene>
    <name evidence="2" type="ORF">A3C16_02135</name>
</gene>
<reference evidence="2 3" key="1">
    <citation type="journal article" date="2016" name="Nat. Commun.">
        <title>Thousands of microbial genomes shed light on interconnected biogeochemical processes in an aquifer system.</title>
        <authorList>
            <person name="Anantharaman K."/>
            <person name="Brown C.T."/>
            <person name="Hug L.A."/>
            <person name="Sharon I."/>
            <person name="Castelle C.J."/>
            <person name="Probst A.J."/>
            <person name="Thomas B.C."/>
            <person name="Singh A."/>
            <person name="Wilkins M.J."/>
            <person name="Karaoz U."/>
            <person name="Brodie E.L."/>
            <person name="Williams K.H."/>
            <person name="Hubbard S.S."/>
            <person name="Banfield J.F."/>
        </authorList>
    </citation>
    <scope>NUCLEOTIDE SEQUENCE [LARGE SCALE GENOMIC DNA]</scope>
</reference>
<dbReference type="AlphaFoldDB" id="A0A1G2KXC6"/>
<dbReference type="Proteomes" id="UP000177811">
    <property type="component" value="Unassembled WGS sequence"/>
</dbReference>
<evidence type="ECO:0000256" key="1">
    <source>
        <dbReference type="SAM" id="Phobius"/>
    </source>
</evidence>
<evidence type="ECO:0000313" key="2">
    <source>
        <dbReference type="EMBL" id="OHA04103.1"/>
    </source>
</evidence>
<keyword evidence="1" id="KW-0812">Transmembrane</keyword>
<comment type="caution">
    <text evidence="2">The sequence shown here is derived from an EMBL/GenBank/DDBJ whole genome shotgun (WGS) entry which is preliminary data.</text>
</comment>
<accession>A0A1G2KXC6</accession>
<keyword evidence="1" id="KW-0472">Membrane</keyword>
<proteinExistence type="predicted"/>